<dbReference type="GO" id="GO:0071897">
    <property type="term" value="P:DNA biosynthetic process"/>
    <property type="evidence" value="ECO:0007669"/>
    <property type="project" value="UniProtKB-ARBA"/>
</dbReference>
<organism evidence="4 5">
    <name type="scientific">Cotesia congregata</name>
    <name type="common">Parasitoid wasp</name>
    <name type="synonym">Apanteles congregatus</name>
    <dbReference type="NCBI Taxonomy" id="51543"/>
    <lineage>
        <taxon>Eukaryota</taxon>
        <taxon>Metazoa</taxon>
        <taxon>Ecdysozoa</taxon>
        <taxon>Arthropoda</taxon>
        <taxon>Hexapoda</taxon>
        <taxon>Insecta</taxon>
        <taxon>Pterygota</taxon>
        <taxon>Neoptera</taxon>
        <taxon>Endopterygota</taxon>
        <taxon>Hymenoptera</taxon>
        <taxon>Apocrita</taxon>
        <taxon>Ichneumonoidea</taxon>
        <taxon>Braconidae</taxon>
        <taxon>Microgastrinae</taxon>
        <taxon>Cotesia</taxon>
    </lineage>
</organism>
<feature type="compositionally biased region" description="Polar residues" evidence="2">
    <location>
        <begin position="645"/>
        <end position="660"/>
    </location>
</feature>
<dbReference type="Pfam" id="PF17919">
    <property type="entry name" value="RT_RNaseH_2"/>
    <property type="match status" value="1"/>
</dbReference>
<dbReference type="Proteomes" id="UP000786811">
    <property type="component" value="Unassembled WGS sequence"/>
</dbReference>
<proteinExistence type="predicted"/>
<dbReference type="AlphaFoldDB" id="A0A8J2EK37"/>
<accession>A0A8J2EK37</accession>
<dbReference type="InterPro" id="IPR043502">
    <property type="entry name" value="DNA/RNA_pol_sf"/>
</dbReference>
<dbReference type="OrthoDB" id="430238at2759"/>
<feature type="compositionally biased region" description="Basic and acidic residues" evidence="2">
    <location>
        <begin position="359"/>
        <end position="382"/>
    </location>
</feature>
<dbReference type="SUPFAM" id="SSF56672">
    <property type="entry name" value="DNA/RNA polymerases"/>
    <property type="match status" value="1"/>
</dbReference>
<feature type="region of interest" description="Disordered" evidence="2">
    <location>
        <begin position="233"/>
        <end position="287"/>
    </location>
</feature>
<sequence length="794" mass="90637">MKRSNIHVTEIQEFLFSIFDLLHSFEIQISDFEKPMGKNRRSGYRYHLKKVHSDFINGKINRLSKPITDLTRKTKPFIWTEEVQAAFDDIKNALCEDSFLKYQNFNKPFILAVSASDSEISRILSQATTVEDDDPDGDGEKIVSCVSRVFHDTETRYIDVEKQCLAVVYAIQQFRPYLQKHFTLITSSPCVTWLRDSATVTERQAKWRSQLNRYKFNVVVRHKITEQYAERLSYNPEGRSEPLGNPINNNTENESEENESDKNTLTPRNVNRSRFTGYLGDGPEPRTPIFGRVLIPDELAAMGIRYDHASRQIVDENSKGINEMAETESADPNNTPIESERGRSSENSSNIIRSTSPRDNNENKSHDSSGKSSDSDKNKDRPTTSGNATVGDDAGNRRFGPPFVAYDPPTFEEAEDIFAERRHRSRISSPSSSDERISPKGPEIKIKFSISREGLTYARDHLVHFLAADCKIIKPVVKLLRDLKFINADDLHASKPTKGDVFVTKLGRCKIFTVFIKTNHFKKLDPIDLIERLRNLRQSMHKHDIHSLRCAKQGDEFDDLDIQAYLLHDTPRKIQPTNPHQAPWFSFVGTIARKLFGTMDYSDKEHITKEIDKLYQDNRELVHLSQNNTHIIRSEINEILKHENQGSGSNISLPQASSKQTTERPSEKPIILDGQPPKNSQQRRKTIEEAKWGKLTYLTVSAKQLHKATTSAVADMMKKHPTLNPPQPLDHMDINSLARVSTVEKGKTNGHFLIIITMPLFDQMPWLAYELKSLPKPEEIGDQISTLTIQPTSK</sequence>
<dbReference type="PANTHER" id="PTHR37984">
    <property type="entry name" value="PROTEIN CBG26694"/>
    <property type="match status" value="1"/>
</dbReference>
<keyword evidence="5" id="KW-1185">Reference proteome</keyword>
<dbReference type="GO" id="GO:0003824">
    <property type="term" value="F:catalytic activity"/>
    <property type="evidence" value="ECO:0007669"/>
    <property type="project" value="UniProtKB-KW"/>
</dbReference>
<protein>
    <submittedName>
        <fullName evidence="4">Similar to pol: Retrovirus-related Pol polyprotein from transposon 17.6 (Drosophila melanogaster)</fullName>
    </submittedName>
</protein>
<dbReference type="InterPro" id="IPR041577">
    <property type="entry name" value="RT_RNaseH_2"/>
</dbReference>
<keyword evidence="1" id="KW-0511">Multifunctional enzyme</keyword>
<dbReference type="Gene3D" id="3.30.70.270">
    <property type="match status" value="1"/>
</dbReference>
<evidence type="ECO:0000313" key="5">
    <source>
        <dbReference type="Proteomes" id="UP000786811"/>
    </source>
</evidence>
<feature type="domain" description="Reverse transcriptase/retrotransposon-derived protein RNase H-like" evidence="3">
    <location>
        <begin position="79"/>
        <end position="181"/>
    </location>
</feature>
<dbReference type="PANTHER" id="PTHR37984:SF5">
    <property type="entry name" value="PROTEIN NYNRIN-LIKE"/>
    <property type="match status" value="1"/>
</dbReference>
<gene>
    <name evidence="4" type="ORF">HICCMSTLAB_LOCUS1516</name>
</gene>
<feature type="region of interest" description="Disordered" evidence="2">
    <location>
        <begin position="421"/>
        <end position="440"/>
    </location>
</feature>
<feature type="compositionally biased region" description="Polar residues" evidence="2">
    <location>
        <begin position="263"/>
        <end position="274"/>
    </location>
</feature>
<comment type="caution">
    <text evidence="4">The sequence shown here is derived from an EMBL/GenBank/DDBJ whole genome shotgun (WGS) entry which is preliminary data.</text>
</comment>
<dbReference type="InterPro" id="IPR043128">
    <property type="entry name" value="Rev_trsase/Diguanyl_cyclase"/>
</dbReference>
<feature type="compositionally biased region" description="Low complexity" evidence="2">
    <location>
        <begin position="345"/>
        <end position="355"/>
    </location>
</feature>
<reference evidence="4" key="1">
    <citation type="submission" date="2021-04" db="EMBL/GenBank/DDBJ databases">
        <authorList>
            <person name="Chebbi M.A.C M."/>
        </authorList>
    </citation>
    <scope>NUCLEOTIDE SEQUENCE</scope>
</reference>
<feature type="region of interest" description="Disordered" evidence="2">
    <location>
        <begin position="323"/>
        <end position="408"/>
    </location>
</feature>
<dbReference type="InterPro" id="IPR050951">
    <property type="entry name" value="Retrovirus_Pol_polyprotein"/>
</dbReference>
<evidence type="ECO:0000256" key="1">
    <source>
        <dbReference type="ARBA" id="ARBA00023268"/>
    </source>
</evidence>
<dbReference type="EMBL" id="CAJNRD030001116">
    <property type="protein sequence ID" value="CAG5075362.1"/>
    <property type="molecule type" value="Genomic_DNA"/>
</dbReference>
<evidence type="ECO:0000259" key="3">
    <source>
        <dbReference type="Pfam" id="PF17919"/>
    </source>
</evidence>
<evidence type="ECO:0000313" key="4">
    <source>
        <dbReference type="EMBL" id="CAG5075362.1"/>
    </source>
</evidence>
<name>A0A8J2EK37_COTCN</name>
<feature type="region of interest" description="Disordered" evidence="2">
    <location>
        <begin position="645"/>
        <end position="685"/>
    </location>
</feature>
<evidence type="ECO:0000256" key="2">
    <source>
        <dbReference type="SAM" id="MobiDB-lite"/>
    </source>
</evidence>